<reference evidence="1 2" key="1">
    <citation type="journal article" date="2018" name="Int. J. Syst. Evol. Microbiol.">
        <title>Planococcus salinus sp. nov., a moderately halophilic bacterium isolated from a saline-alkali soil.</title>
        <authorList>
            <person name="Gan L."/>
        </authorList>
    </citation>
    <scope>NUCLEOTIDE SEQUENCE [LARGE SCALE GENOMIC DNA]</scope>
    <source>
        <strain evidence="1 2">LCB217</strain>
    </source>
</reference>
<comment type="caution">
    <text evidence="1">The sequence shown here is derived from an EMBL/GenBank/DDBJ whole genome shotgun (WGS) entry which is preliminary data.</text>
</comment>
<organism evidence="1 2">
    <name type="scientific">Planococcus salinus</name>
    <dbReference type="NCBI Taxonomy" id="1848460"/>
    <lineage>
        <taxon>Bacteria</taxon>
        <taxon>Bacillati</taxon>
        <taxon>Bacillota</taxon>
        <taxon>Bacilli</taxon>
        <taxon>Bacillales</taxon>
        <taxon>Caryophanaceae</taxon>
        <taxon>Planococcus</taxon>
    </lineage>
</organism>
<dbReference type="Proteomes" id="UP000275473">
    <property type="component" value="Unassembled WGS sequence"/>
</dbReference>
<gene>
    <name evidence="1" type="ORF">EEX84_08710</name>
</gene>
<sequence length="101" mass="11489">MAIHELKGVEMGQSGESIDFVSGVLLESELDGNKHYDLTLKNVVQYDLFYDYQQKEELVEVKITTINDQTAKAQMEVRTVNKRDPDDNVIELVTTNPIELS</sequence>
<accession>A0A3M8P799</accession>
<evidence type="ECO:0000313" key="1">
    <source>
        <dbReference type="EMBL" id="RNF39546.1"/>
    </source>
</evidence>
<dbReference type="OrthoDB" id="2453166at2"/>
<protein>
    <submittedName>
        <fullName evidence="1">Uncharacterized protein</fullName>
    </submittedName>
</protein>
<name>A0A3M8P799_9BACL</name>
<proteinExistence type="predicted"/>
<keyword evidence="2" id="KW-1185">Reference proteome</keyword>
<dbReference type="EMBL" id="RIAX01000005">
    <property type="protein sequence ID" value="RNF39546.1"/>
    <property type="molecule type" value="Genomic_DNA"/>
</dbReference>
<evidence type="ECO:0000313" key="2">
    <source>
        <dbReference type="Proteomes" id="UP000275473"/>
    </source>
</evidence>
<dbReference type="AlphaFoldDB" id="A0A3M8P799"/>
<dbReference type="RefSeq" id="WP_123165246.1">
    <property type="nucleotide sequence ID" value="NZ_RIAX01000005.1"/>
</dbReference>